<dbReference type="OMA" id="HQCKLAN"/>
<dbReference type="GO" id="GO:0008168">
    <property type="term" value="F:methyltransferase activity"/>
    <property type="evidence" value="ECO:0007669"/>
    <property type="project" value="UniProtKB-KW"/>
</dbReference>
<dbReference type="GO" id="GO:0003677">
    <property type="term" value="F:DNA binding"/>
    <property type="evidence" value="ECO:0007669"/>
    <property type="project" value="UniProtKB-KW"/>
</dbReference>
<dbReference type="Proteomes" id="UP000029981">
    <property type="component" value="Chromosome 6"/>
</dbReference>
<dbReference type="PANTHER" id="PTHR23068">
    <property type="entry name" value="DNA CYTOSINE-5- -METHYLTRANSFERASE 3-RELATED"/>
    <property type="match status" value="1"/>
</dbReference>
<feature type="region of interest" description="Disordered" evidence="8">
    <location>
        <begin position="328"/>
        <end position="353"/>
    </location>
</feature>
<reference evidence="10 11" key="3">
    <citation type="journal article" date="2010" name="BMC Genomics">
        <title>Transcriptome sequencing and comparative analysis of cucumber flowers with different sex types.</title>
        <authorList>
            <person name="Guo S."/>
            <person name="Zheng Y."/>
            <person name="Joung J.G."/>
            <person name="Liu S."/>
            <person name="Zhang Z."/>
            <person name="Crasta O.R."/>
            <person name="Sobral B.W."/>
            <person name="Xu Y."/>
            <person name="Huang S."/>
            <person name="Fei Z."/>
        </authorList>
    </citation>
    <scope>NUCLEOTIDE SEQUENCE [LARGE SCALE GENOMIC DNA]</scope>
    <source>
        <strain evidence="11">cv. 9930</strain>
    </source>
</reference>
<dbReference type="PANTHER" id="PTHR23068:SF11">
    <property type="entry name" value="INACTIVE DNA (CYTOSINE-5)-METHYLTRANSFERASE DRM3-RELATED"/>
    <property type="match status" value="1"/>
</dbReference>
<organism evidence="10 11">
    <name type="scientific">Cucumis sativus</name>
    <name type="common">Cucumber</name>
    <dbReference type="NCBI Taxonomy" id="3659"/>
    <lineage>
        <taxon>Eukaryota</taxon>
        <taxon>Viridiplantae</taxon>
        <taxon>Streptophyta</taxon>
        <taxon>Embryophyta</taxon>
        <taxon>Tracheophyta</taxon>
        <taxon>Spermatophyta</taxon>
        <taxon>Magnoliopsida</taxon>
        <taxon>eudicotyledons</taxon>
        <taxon>Gunneridae</taxon>
        <taxon>Pentapetalae</taxon>
        <taxon>rosids</taxon>
        <taxon>fabids</taxon>
        <taxon>Cucurbitales</taxon>
        <taxon>Cucurbitaceae</taxon>
        <taxon>Benincaseae</taxon>
        <taxon>Cucumis</taxon>
    </lineage>
</organism>
<keyword evidence="4" id="KW-0949">S-adenosyl-L-methionine</keyword>
<protein>
    <recommendedName>
        <fullName evidence="9">SAM-dependent MTase DRM-type domain-containing protein</fullName>
    </recommendedName>
</protein>
<keyword evidence="3" id="KW-0808">Transferase</keyword>
<dbReference type="Gramene" id="KGN45613">
    <property type="protein sequence ID" value="KGN45613"/>
    <property type="gene ID" value="Csa_6G000130"/>
</dbReference>
<name>A0A0A0K816_CUCSA</name>
<dbReference type="STRING" id="3659.A0A0A0K816"/>
<evidence type="ECO:0000256" key="1">
    <source>
        <dbReference type="ARBA" id="ARBA00004123"/>
    </source>
</evidence>
<reference evidence="10 11" key="2">
    <citation type="journal article" date="2009" name="PLoS ONE">
        <title>An integrated genetic and cytogenetic map of the cucumber genome.</title>
        <authorList>
            <person name="Ren Y."/>
            <person name="Zhang Z."/>
            <person name="Liu J."/>
            <person name="Staub J.E."/>
            <person name="Han Y."/>
            <person name="Cheng Z."/>
            <person name="Li X."/>
            <person name="Lu J."/>
            <person name="Miao H."/>
            <person name="Kang H."/>
            <person name="Xie B."/>
            <person name="Gu X."/>
            <person name="Wang X."/>
            <person name="Du Y."/>
            <person name="Jin W."/>
            <person name="Huang S."/>
        </authorList>
    </citation>
    <scope>NUCLEOTIDE SEQUENCE [LARGE SCALE GENOMIC DNA]</scope>
    <source>
        <strain evidence="11">cv. 9930</strain>
    </source>
</reference>
<dbReference type="GO" id="GO:0005634">
    <property type="term" value="C:nucleus"/>
    <property type="evidence" value="ECO:0000318"/>
    <property type="project" value="GO_Central"/>
</dbReference>
<dbReference type="InterPro" id="IPR030380">
    <property type="entry name" value="SAM_MeTfrase_DRM"/>
</dbReference>
<comment type="subcellular location">
    <subcellularLocation>
        <location evidence="1">Nucleus</location>
    </subcellularLocation>
</comment>
<dbReference type="PROSITE" id="PS51680">
    <property type="entry name" value="SAM_MT_DRM"/>
    <property type="match status" value="1"/>
</dbReference>
<evidence type="ECO:0000313" key="11">
    <source>
        <dbReference type="Proteomes" id="UP000029981"/>
    </source>
</evidence>
<keyword evidence="7" id="KW-0539">Nucleus</keyword>
<accession>A0A0A0K816</accession>
<feature type="domain" description="SAM-dependent MTase DRM-type" evidence="9">
    <location>
        <begin position="411"/>
        <end position="744"/>
    </location>
</feature>
<dbReference type="GO" id="GO:0032259">
    <property type="term" value="P:methylation"/>
    <property type="evidence" value="ECO:0007669"/>
    <property type="project" value="UniProtKB-KW"/>
</dbReference>
<sequence>MGYYSASNKPIVPKEEVFDFRLPPDRMYSRHVGDSGASSSGSNVRTFFIDMGFLPSLVDSVIEKNGEDDVELLLNTLTTYSAEQKSIPQSSDSLEGLQSGKMGSNPPHVSTVCHKQVQAAQTSKSESSDSLDSLFDDKDAHNEISSVIPKEEADDYYHISDTNKASLLVMNFSADEVDFAIDKLGGDAPLNELVDFIIAAQIAIKLEKETDDAFCRNELKKEENDETLFVTMEKTLRLLEMGFSENEVSLAIEKFGSETQVSELADSIVTGRIASDYPGDVKCSPSSFGIGGLYTREDYVTKVKAEESSSAVGPLPRNVNIEAIQKGKRPKEENMDDLLNPTTRLNKHKGKRPKQEYADDLGSLYGPGWVESKVNPDITSFDIPPSSRLNLSRSLDKLVAKPPCPPLKSNPSRALEKVVTKPPFFLYGNVLDISRDSWAKVSKFLYAVEPEFVDTRSFSALSRTEGYVHNLPCENRFHIIPLPPMTIQDATRTKKWWPSWDTRKYLSCINSETRGVPQLCDRLTKTLTDSGGHPSSHEERDILHHCIALNLIWVSQFKLAPVEPEQLECVLGYPVNHTQDAESSSIERLQYLKYCFQTDALGYHLSVLKSMFPEGLVVLSIFSGIGGAEIALHRLGIHLKVVVSVESSAAKRRILKKWWHSSGQTGELEQIEDIQKLTSIKINNWITKYGGFDLVICQNPCSRCLSSSKLNQSGDAEGIASFDFSIFYEFVRVLQSVRNTMHRKK</sequence>
<feature type="compositionally biased region" description="Polar residues" evidence="8">
    <location>
        <begin position="84"/>
        <end position="93"/>
    </location>
</feature>
<evidence type="ECO:0000313" key="10">
    <source>
        <dbReference type="EMBL" id="KGN45613.1"/>
    </source>
</evidence>
<proteinExistence type="predicted"/>
<evidence type="ECO:0000256" key="8">
    <source>
        <dbReference type="SAM" id="MobiDB-lite"/>
    </source>
</evidence>
<gene>
    <name evidence="10" type="ORF">Csa_6G000130</name>
</gene>
<dbReference type="InterPro" id="IPR050390">
    <property type="entry name" value="C5-Methyltransferase"/>
</dbReference>
<keyword evidence="2" id="KW-0489">Methyltransferase</keyword>
<feature type="compositionally biased region" description="Low complexity" evidence="8">
    <location>
        <begin position="123"/>
        <end position="133"/>
    </location>
</feature>
<keyword evidence="5" id="KW-0677">Repeat</keyword>
<evidence type="ECO:0000256" key="2">
    <source>
        <dbReference type="ARBA" id="ARBA00022603"/>
    </source>
</evidence>
<feature type="region of interest" description="Disordered" evidence="8">
    <location>
        <begin position="84"/>
        <end position="136"/>
    </location>
</feature>
<evidence type="ECO:0000259" key="9">
    <source>
        <dbReference type="PROSITE" id="PS51680"/>
    </source>
</evidence>
<evidence type="ECO:0000256" key="5">
    <source>
        <dbReference type="ARBA" id="ARBA00022737"/>
    </source>
</evidence>
<keyword evidence="11" id="KW-1185">Reference proteome</keyword>
<dbReference type="AlphaFoldDB" id="A0A0A0K816"/>
<evidence type="ECO:0000256" key="7">
    <source>
        <dbReference type="ARBA" id="ARBA00023242"/>
    </source>
</evidence>
<dbReference type="eggNOG" id="ENOG502QS8G">
    <property type="taxonomic scope" value="Eukaryota"/>
</dbReference>
<keyword evidence="6" id="KW-0238">DNA-binding</keyword>
<evidence type="ECO:0000256" key="4">
    <source>
        <dbReference type="ARBA" id="ARBA00022691"/>
    </source>
</evidence>
<evidence type="ECO:0000256" key="6">
    <source>
        <dbReference type="ARBA" id="ARBA00023125"/>
    </source>
</evidence>
<dbReference type="Gene3D" id="3.40.50.150">
    <property type="entry name" value="Vaccinia Virus protein VP39"/>
    <property type="match status" value="1"/>
</dbReference>
<evidence type="ECO:0000256" key="3">
    <source>
        <dbReference type="ARBA" id="ARBA00022679"/>
    </source>
</evidence>
<dbReference type="EMBL" id="CM002927">
    <property type="protein sequence ID" value="KGN45613.1"/>
    <property type="molecule type" value="Genomic_DNA"/>
</dbReference>
<reference evidence="10 11" key="1">
    <citation type="journal article" date="2009" name="Nat. Genet.">
        <title>The genome of the cucumber, Cucumis sativus L.</title>
        <authorList>
            <person name="Huang S."/>
            <person name="Li R."/>
            <person name="Zhang Z."/>
            <person name="Li L."/>
            <person name="Gu X."/>
            <person name="Fan W."/>
            <person name="Lucas W.J."/>
            <person name="Wang X."/>
            <person name="Xie B."/>
            <person name="Ni P."/>
            <person name="Ren Y."/>
            <person name="Zhu H."/>
            <person name="Li J."/>
            <person name="Lin K."/>
            <person name="Jin W."/>
            <person name="Fei Z."/>
            <person name="Li G."/>
            <person name="Staub J."/>
            <person name="Kilian A."/>
            <person name="van der Vossen E.A."/>
            <person name="Wu Y."/>
            <person name="Guo J."/>
            <person name="He J."/>
            <person name="Jia Z."/>
            <person name="Ren Y."/>
            <person name="Tian G."/>
            <person name="Lu Y."/>
            <person name="Ruan J."/>
            <person name="Qian W."/>
            <person name="Wang M."/>
            <person name="Huang Q."/>
            <person name="Li B."/>
            <person name="Xuan Z."/>
            <person name="Cao J."/>
            <person name="Asan"/>
            <person name="Wu Z."/>
            <person name="Zhang J."/>
            <person name="Cai Q."/>
            <person name="Bai Y."/>
            <person name="Zhao B."/>
            <person name="Han Y."/>
            <person name="Li Y."/>
            <person name="Li X."/>
            <person name="Wang S."/>
            <person name="Shi Q."/>
            <person name="Liu S."/>
            <person name="Cho W.K."/>
            <person name="Kim J.Y."/>
            <person name="Xu Y."/>
            <person name="Heller-Uszynska K."/>
            <person name="Miao H."/>
            <person name="Cheng Z."/>
            <person name="Zhang S."/>
            <person name="Wu J."/>
            <person name="Yang Y."/>
            <person name="Kang H."/>
            <person name="Li M."/>
            <person name="Liang H."/>
            <person name="Ren X."/>
            <person name="Shi Z."/>
            <person name="Wen M."/>
            <person name="Jian M."/>
            <person name="Yang H."/>
            <person name="Zhang G."/>
            <person name="Yang Z."/>
            <person name="Chen R."/>
            <person name="Liu S."/>
            <person name="Li J."/>
            <person name="Ma L."/>
            <person name="Liu H."/>
            <person name="Zhou Y."/>
            <person name="Zhao J."/>
            <person name="Fang X."/>
            <person name="Li G."/>
            <person name="Fang L."/>
            <person name="Li Y."/>
            <person name="Liu D."/>
            <person name="Zheng H."/>
            <person name="Zhang Y."/>
            <person name="Qin N."/>
            <person name="Li Z."/>
            <person name="Yang G."/>
            <person name="Yang S."/>
            <person name="Bolund L."/>
            <person name="Kristiansen K."/>
            <person name="Zheng H."/>
            <person name="Li S."/>
            <person name="Zhang X."/>
            <person name="Yang H."/>
            <person name="Wang J."/>
            <person name="Sun R."/>
            <person name="Zhang B."/>
            <person name="Jiang S."/>
            <person name="Wang J."/>
            <person name="Du Y."/>
            <person name="Li S."/>
        </authorList>
    </citation>
    <scope>NUCLEOTIDE SEQUENCE [LARGE SCALE GENOMIC DNA]</scope>
    <source>
        <strain evidence="11">cv. 9930</strain>
    </source>
</reference>
<dbReference type="InterPro" id="IPR029063">
    <property type="entry name" value="SAM-dependent_MTases_sf"/>
</dbReference>
<dbReference type="SUPFAM" id="SSF53335">
    <property type="entry name" value="S-adenosyl-L-methionine-dependent methyltransferases"/>
    <property type="match status" value="2"/>
</dbReference>
<reference evidence="10 11" key="4">
    <citation type="journal article" date="2011" name="BMC Genomics">
        <title>RNA-Seq improves annotation of protein-coding genes in the cucumber genome.</title>
        <authorList>
            <person name="Li Z."/>
            <person name="Zhang Z."/>
            <person name="Yan P."/>
            <person name="Huang S."/>
            <person name="Fei Z."/>
            <person name="Lin K."/>
        </authorList>
    </citation>
    <scope>NUCLEOTIDE SEQUENCE [LARGE SCALE GENOMIC DNA]</scope>
    <source>
        <strain evidence="11">cv. 9930</strain>
    </source>
</reference>